<reference evidence="2 3" key="1">
    <citation type="journal article" date="2015" name="Sci. Rep.">
        <title>Unraveling adaptation of Pontibacter korlensis to radiation and infertility in desert through complete genome and comparative transcriptomic analysis.</title>
        <authorList>
            <person name="Dai J."/>
            <person name="Dai W."/>
            <person name="Qiu C."/>
            <person name="Yang Z."/>
            <person name="Zhang Y."/>
            <person name="Zhou M."/>
            <person name="Zhang L."/>
            <person name="Fang C."/>
            <person name="Gao Q."/>
            <person name="Yang Q."/>
            <person name="Li X."/>
            <person name="Wang Z."/>
            <person name="Wang Z."/>
            <person name="Jia Z."/>
            <person name="Chen X."/>
        </authorList>
    </citation>
    <scope>NUCLEOTIDE SEQUENCE [LARGE SCALE GENOMIC DNA]</scope>
    <source>
        <strain evidence="2 3">X14-1T</strain>
    </source>
</reference>
<feature type="domain" description="Secretion system C-terminal sorting" evidence="1">
    <location>
        <begin position="97"/>
        <end position="172"/>
    </location>
</feature>
<evidence type="ECO:0000259" key="1">
    <source>
        <dbReference type="Pfam" id="PF18962"/>
    </source>
</evidence>
<proteinExistence type="predicted"/>
<name>A0A0E3ZI09_9BACT</name>
<dbReference type="AlphaFoldDB" id="A0A0E3ZI09"/>
<evidence type="ECO:0000313" key="2">
    <source>
        <dbReference type="EMBL" id="AKD04810.1"/>
    </source>
</evidence>
<accession>A0A0E3ZI09</accession>
<dbReference type="EMBL" id="CP009621">
    <property type="protein sequence ID" value="AKD04810.1"/>
    <property type="molecule type" value="Genomic_DNA"/>
</dbReference>
<dbReference type="KEGG" id="pko:PKOR_19040"/>
<dbReference type="PATRIC" id="fig|400092.3.peg.4164"/>
<dbReference type="RefSeq" id="WP_046312782.1">
    <property type="nucleotide sequence ID" value="NZ_CBCSCY010000011.1"/>
</dbReference>
<dbReference type="Proteomes" id="UP000033109">
    <property type="component" value="Chromosome"/>
</dbReference>
<dbReference type="Pfam" id="PF18962">
    <property type="entry name" value="Por_Secre_tail"/>
    <property type="match status" value="1"/>
</dbReference>
<dbReference type="OrthoDB" id="1121493at2"/>
<evidence type="ECO:0000313" key="3">
    <source>
        <dbReference type="Proteomes" id="UP000033109"/>
    </source>
</evidence>
<dbReference type="HOGENOM" id="CLU_1523805_0_0_10"/>
<gene>
    <name evidence="2" type="ORF">PKOR_19040</name>
</gene>
<dbReference type="STRING" id="400092.PKOR_19040"/>
<keyword evidence="3" id="KW-1185">Reference proteome</keyword>
<sequence>MNGSGNYGFMLTATDGDLAATKTSDEFRIKIWDKNNGDAVVYDKELGISDDADPITSLGGGSIVIHTPNVKTASSKSSVATSTIVPDALETPKYLNYPNPYNDKTNISFSMEKEQSFSLEVFDVNGASVRKFDVGVAEAGKLYEYEFAAGSLPEGVYFARLVTSSGVKTIKMVLRR</sequence>
<organism evidence="2 3">
    <name type="scientific">Pontibacter korlensis</name>
    <dbReference type="NCBI Taxonomy" id="400092"/>
    <lineage>
        <taxon>Bacteria</taxon>
        <taxon>Pseudomonadati</taxon>
        <taxon>Bacteroidota</taxon>
        <taxon>Cytophagia</taxon>
        <taxon>Cytophagales</taxon>
        <taxon>Hymenobacteraceae</taxon>
        <taxon>Pontibacter</taxon>
    </lineage>
</organism>
<protein>
    <recommendedName>
        <fullName evidence="1">Secretion system C-terminal sorting domain-containing protein</fullName>
    </recommendedName>
</protein>
<dbReference type="InterPro" id="IPR026444">
    <property type="entry name" value="Secre_tail"/>
</dbReference>
<dbReference type="NCBIfam" id="TIGR04183">
    <property type="entry name" value="Por_Secre_tail"/>
    <property type="match status" value="1"/>
</dbReference>